<name>A0A059C663_EUCGR</name>
<dbReference type="InParanoid" id="A0A059C663"/>
<feature type="region of interest" description="Disordered" evidence="1">
    <location>
        <begin position="1"/>
        <end position="25"/>
    </location>
</feature>
<accession>A0A059C663</accession>
<protein>
    <submittedName>
        <fullName evidence="2">Uncharacterized protein</fullName>
    </submittedName>
</protein>
<evidence type="ECO:0000313" key="2">
    <source>
        <dbReference type="EMBL" id="KCW73744.1"/>
    </source>
</evidence>
<organism evidence="2">
    <name type="scientific">Eucalyptus grandis</name>
    <name type="common">Flooded gum</name>
    <dbReference type="NCBI Taxonomy" id="71139"/>
    <lineage>
        <taxon>Eukaryota</taxon>
        <taxon>Viridiplantae</taxon>
        <taxon>Streptophyta</taxon>
        <taxon>Embryophyta</taxon>
        <taxon>Tracheophyta</taxon>
        <taxon>Spermatophyta</taxon>
        <taxon>Magnoliopsida</taxon>
        <taxon>eudicotyledons</taxon>
        <taxon>Gunneridae</taxon>
        <taxon>Pentapetalae</taxon>
        <taxon>rosids</taxon>
        <taxon>malvids</taxon>
        <taxon>Myrtales</taxon>
        <taxon>Myrtaceae</taxon>
        <taxon>Myrtoideae</taxon>
        <taxon>Eucalypteae</taxon>
        <taxon>Eucalyptus</taxon>
    </lineage>
</organism>
<dbReference type="AlphaFoldDB" id="A0A059C663"/>
<proteinExistence type="predicted"/>
<dbReference type="EMBL" id="KK198757">
    <property type="protein sequence ID" value="KCW73744.1"/>
    <property type="molecule type" value="Genomic_DNA"/>
</dbReference>
<sequence>MFSTPPLQGKDRDGQQIRGQRYDRSHGVGASMTKSMVHCAPNAAWLPLCTDLGTLAWCRTVDELLS</sequence>
<reference evidence="2" key="1">
    <citation type="submission" date="2013-07" db="EMBL/GenBank/DDBJ databases">
        <title>The genome of Eucalyptus grandis.</title>
        <authorList>
            <person name="Schmutz J."/>
            <person name="Hayes R."/>
            <person name="Myburg A."/>
            <person name="Tuskan G."/>
            <person name="Grattapaglia D."/>
            <person name="Rokhsar D.S."/>
        </authorList>
    </citation>
    <scope>NUCLEOTIDE SEQUENCE</scope>
    <source>
        <tissue evidence="2">Leaf extractions</tissue>
    </source>
</reference>
<feature type="compositionally biased region" description="Basic and acidic residues" evidence="1">
    <location>
        <begin position="9"/>
        <end position="25"/>
    </location>
</feature>
<dbReference type="Gramene" id="KCW73744">
    <property type="protein sequence ID" value="KCW73744"/>
    <property type="gene ID" value="EUGRSUZ_E02355"/>
</dbReference>
<gene>
    <name evidence="2" type="ORF">EUGRSUZ_E02355</name>
</gene>
<evidence type="ECO:0000256" key="1">
    <source>
        <dbReference type="SAM" id="MobiDB-lite"/>
    </source>
</evidence>